<evidence type="ECO:0000256" key="2">
    <source>
        <dbReference type="PIRSR" id="PIRSR000390-1"/>
    </source>
</evidence>
<keyword evidence="3 4" id="KW-0663">Pyridoxal phosphate</keyword>
<dbReference type="KEGG" id="daw:HS1_000365"/>
<keyword evidence="5" id="KW-0032">Aminotransferase</keyword>
<comment type="similarity">
    <text evidence="1 4">Belongs to the DegT/DnrJ/EryC1 family.</text>
</comment>
<dbReference type="GO" id="GO:0000271">
    <property type="term" value="P:polysaccharide biosynthetic process"/>
    <property type="evidence" value="ECO:0007669"/>
    <property type="project" value="TreeGrafter"/>
</dbReference>
<dbReference type="Pfam" id="PF01041">
    <property type="entry name" value="DegT_DnrJ_EryC1"/>
    <property type="match status" value="1"/>
</dbReference>
<reference evidence="5 6" key="1">
    <citation type="submission" date="2015-10" db="EMBL/GenBank/DDBJ databases">
        <title>Candidatus Desulfofervidus auxilii, a hydrogenotrophic sulfate-reducing bacterium involved in the thermophilic anaerobic oxidation of methane.</title>
        <authorList>
            <person name="Krukenberg V."/>
            <person name="Richter M."/>
            <person name="Wegener G."/>
        </authorList>
    </citation>
    <scope>NUCLEOTIDE SEQUENCE [LARGE SCALE GENOMIC DNA]</scope>
    <source>
        <strain evidence="5 6">HS1</strain>
    </source>
</reference>
<organism evidence="5 6">
    <name type="scientific">Desulfofervidus auxilii</name>
    <dbReference type="NCBI Taxonomy" id="1621989"/>
    <lineage>
        <taxon>Bacteria</taxon>
        <taxon>Pseudomonadati</taxon>
        <taxon>Thermodesulfobacteriota</taxon>
        <taxon>Candidatus Desulfofervidia</taxon>
        <taxon>Candidatus Desulfofervidales</taxon>
        <taxon>Candidatus Desulfofervidaceae</taxon>
        <taxon>Candidatus Desulfofervidus</taxon>
    </lineage>
</organism>
<dbReference type="InterPro" id="IPR015421">
    <property type="entry name" value="PyrdxlP-dep_Trfase_major"/>
</dbReference>
<dbReference type="InterPro" id="IPR000653">
    <property type="entry name" value="DegT/StrS_aminotransferase"/>
</dbReference>
<feature type="modified residue" description="N6-(pyridoxal phosphate)lysine" evidence="3">
    <location>
        <position position="185"/>
    </location>
</feature>
<evidence type="ECO:0000256" key="3">
    <source>
        <dbReference type="PIRSR" id="PIRSR000390-2"/>
    </source>
</evidence>
<dbReference type="RefSeq" id="WP_066060469.1">
    <property type="nucleotide sequence ID" value="NZ_CP013015.1"/>
</dbReference>
<dbReference type="Proteomes" id="UP000070560">
    <property type="component" value="Chromosome"/>
</dbReference>
<keyword evidence="5" id="KW-0808">Transferase</keyword>
<gene>
    <name evidence="5" type="ORF">HS1_000365</name>
</gene>
<keyword evidence="6" id="KW-1185">Reference proteome</keyword>
<dbReference type="Gene3D" id="3.40.640.10">
    <property type="entry name" value="Type I PLP-dependent aspartate aminotransferase-like (Major domain)"/>
    <property type="match status" value="1"/>
</dbReference>
<dbReference type="InterPro" id="IPR015422">
    <property type="entry name" value="PyrdxlP-dep_Trfase_small"/>
</dbReference>
<feature type="active site" description="Proton acceptor" evidence="2">
    <location>
        <position position="185"/>
    </location>
</feature>
<dbReference type="Gene3D" id="3.90.1150.10">
    <property type="entry name" value="Aspartate Aminotransferase, domain 1"/>
    <property type="match status" value="1"/>
</dbReference>
<dbReference type="PANTHER" id="PTHR30244">
    <property type="entry name" value="TRANSAMINASE"/>
    <property type="match status" value="1"/>
</dbReference>
<dbReference type="PANTHER" id="PTHR30244:SF34">
    <property type="entry name" value="DTDP-4-AMINO-4,6-DIDEOXYGALACTOSE TRANSAMINASE"/>
    <property type="match status" value="1"/>
</dbReference>
<evidence type="ECO:0000256" key="4">
    <source>
        <dbReference type="RuleBase" id="RU004508"/>
    </source>
</evidence>
<dbReference type="SUPFAM" id="SSF53383">
    <property type="entry name" value="PLP-dependent transferases"/>
    <property type="match status" value="1"/>
</dbReference>
<evidence type="ECO:0000313" key="5">
    <source>
        <dbReference type="EMBL" id="AMM40171.1"/>
    </source>
</evidence>
<dbReference type="PIRSF" id="PIRSF000390">
    <property type="entry name" value="PLP_StrS"/>
    <property type="match status" value="1"/>
</dbReference>
<evidence type="ECO:0000256" key="1">
    <source>
        <dbReference type="ARBA" id="ARBA00037999"/>
    </source>
</evidence>
<protein>
    <submittedName>
        <fullName evidence="5">DegT/DnrJ/EryC1/StrS aminotransferase</fullName>
        <ecNumber evidence="5">2.6.1.50</ecNumber>
    </submittedName>
</protein>
<dbReference type="EMBL" id="CP013015">
    <property type="protein sequence ID" value="AMM40171.1"/>
    <property type="molecule type" value="Genomic_DNA"/>
</dbReference>
<proteinExistence type="inferred from homology"/>
<dbReference type="EC" id="2.6.1.50" evidence="5"/>
<evidence type="ECO:0000313" key="6">
    <source>
        <dbReference type="Proteomes" id="UP000070560"/>
    </source>
</evidence>
<name>A0A7U4THF1_DESA2</name>
<dbReference type="AlphaFoldDB" id="A0A7U4THF1"/>
<accession>A0A7U4THF1</accession>
<dbReference type="GO" id="GO:0047310">
    <property type="term" value="F:glutamine-scyllo-inositol transaminase activity"/>
    <property type="evidence" value="ECO:0007669"/>
    <property type="project" value="UniProtKB-EC"/>
</dbReference>
<dbReference type="OrthoDB" id="5454373at2"/>
<sequence length="399" mass="45121">MNFFSLPPSGNPIPISHIFRATSVFFRNTQGEDGFQKIIKTYLKVKHCLLVSSGTAALWLILKAAKKIEQKRNEVIIPAYTCPSVAAAVIRAGLKPILCDINMQDFGFELEALKKKINFKTLAIIIVHLFGFPSNIKKVKQISRSSNILLIEDAAQALGNSMINSPQEKLGSLGDIGFYSFGRGKPLTLNHGGLIVTNNSQLFEQIFQIYQTIERPSLTENFLLLAKLYFYVFFFHPSLYWIPQSIPFLKLGKTIFDLNFKIKKTSPIAVALANKSIGLIEENKKVRQKNTTFLLQRLNSFKKINLPAYPFPYLRFPLIVSSNTHRNRLLAHLRAQGLGATMFYPCPLNEQPGLKEYLHDTNIYPNAKKLSQTLITLPLHQGVSHKDLNTMVDIITHYL</sequence>
<dbReference type="InterPro" id="IPR015424">
    <property type="entry name" value="PyrdxlP-dep_Trfase"/>
</dbReference>
<dbReference type="GO" id="GO:0030170">
    <property type="term" value="F:pyridoxal phosphate binding"/>
    <property type="evidence" value="ECO:0007669"/>
    <property type="project" value="TreeGrafter"/>
</dbReference>